<organism evidence="2">
    <name type="scientific">Edafosvirus sp</name>
    <dbReference type="NCBI Taxonomy" id="2487765"/>
    <lineage>
        <taxon>Viruses</taxon>
        <taxon>Varidnaviria</taxon>
        <taxon>Bamfordvirae</taxon>
        <taxon>Nucleocytoviricota</taxon>
        <taxon>Megaviricetes</taxon>
        <taxon>Imitervirales</taxon>
        <taxon>Mimiviridae</taxon>
        <taxon>Klosneuvirinae</taxon>
    </lineage>
</organism>
<evidence type="ECO:0000256" key="1">
    <source>
        <dbReference type="SAM" id="Coils"/>
    </source>
</evidence>
<name>A0A3G4ZWI6_9VIRU</name>
<accession>A0A3G4ZWI6</accession>
<protein>
    <submittedName>
        <fullName evidence="2">Uncharacterized protein</fullName>
    </submittedName>
</protein>
<reference evidence="2" key="1">
    <citation type="submission" date="2018-10" db="EMBL/GenBank/DDBJ databases">
        <title>Hidden diversity of soil giant viruses.</title>
        <authorList>
            <person name="Schulz F."/>
            <person name="Alteio L."/>
            <person name="Goudeau D."/>
            <person name="Ryan E.M."/>
            <person name="Malmstrom R.R."/>
            <person name="Blanchard J."/>
            <person name="Woyke T."/>
        </authorList>
    </citation>
    <scope>NUCLEOTIDE SEQUENCE</scope>
    <source>
        <strain evidence="2">EDV1</strain>
    </source>
</reference>
<feature type="coiled-coil region" evidence="1">
    <location>
        <begin position="64"/>
        <end position="94"/>
    </location>
</feature>
<evidence type="ECO:0000313" key="2">
    <source>
        <dbReference type="EMBL" id="AYV77963.1"/>
    </source>
</evidence>
<keyword evidence="1" id="KW-0175">Coiled coil</keyword>
<proteinExistence type="predicted"/>
<dbReference type="EMBL" id="MK072068">
    <property type="protein sequence ID" value="AYV77963.1"/>
    <property type="molecule type" value="Genomic_DNA"/>
</dbReference>
<sequence>MANLTPKRKNTDTIPEFFPNKINKTVSKTTPSQFSQPPKEFIKYDLPISAFFDIDNGTIIGNSCEFYKNKLQEMDELKKEYNDIQHSLKTVLDLHIEKLLNVNQKLCKIQTETAFQPDIQYSWNMNTETTAKYILLQELKKRFKNYKFNNLKI</sequence>
<gene>
    <name evidence="2" type="ORF">Edafosvirus3_41</name>
</gene>